<dbReference type="GO" id="GO:0006886">
    <property type="term" value="P:intracellular protein transport"/>
    <property type="evidence" value="ECO:0007669"/>
    <property type="project" value="TreeGrafter"/>
</dbReference>
<feature type="coiled-coil region" evidence="12">
    <location>
        <begin position="108"/>
        <end position="135"/>
    </location>
</feature>
<evidence type="ECO:0000256" key="1">
    <source>
        <dbReference type="ARBA" id="ARBA00004211"/>
    </source>
</evidence>
<evidence type="ECO:0000256" key="2">
    <source>
        <dbReference type="ARBA" id="ARBA00009063"/>
    </source>
</evidence>
<name>A0A8B7T9V5_HIPAR</name>
<dbReference type="RefSeq" id="XP_019521450.1">
    <property type="nucleotide sequence ID" value="XM_019665905.1"/>
</dbReference>
<dbReference type="GO" id="GO:0000149">
    <property type="term" value="F:SNARE binding"/>
    <property type="evidence" value="ECO:0007669"/>
    <property type="project" value="TreeGrafter"/>
</dbReference>
<dbReference type="GO" id="GO:0005484">
    <property type="term" value="F:SNAP receptor activity"/>
    <property type="evidence" value="ECO:0007669"/>
    <property type="project" value="TreeGrafter"/>
</dbReference>
<dbReference type="GO" id="GO:0031201">
    <property type="term" value="C:SNARE complex"/>
    <property type="evidence" value="ECO:0007669"/>
    <property type="project" value="TreeGrafter"/>
</dbReference>
<dbReference type="PANTHER" id="PTHR19957:SF124">
    <property type="entry name" value="SYNTAXIN-8"/>
    <property type="match status" value="1"/>
</dbReference>
<evidence type="ECO:0000256" key="4">
    <source>
        <dbReference type="ARBA" id="ARBA00022553"/>
    </source>
</evidence>
<proteinExistence type="inferred from homology"/>
<dbReference type="InterPro" id="IPR041875">
    <property type="entry name" value="Syntaxin-8_SNARE"/>
</dbReference>
<keyword evidence="5 13" id="KW-0812">Transmembrane</keyword>
<evidence type="ECO:0000256" key="13">
    <source>
        <dbReference type="SAM" id="Phobius"/>
    </source>
</evidence>
<evidence type="ECO:0000313" key="16">
    <source>
        <dbReference type="RefSeq" id="XP_019521450.1"/>
    </source>
</evidence>
<reference evidence="16" key="1">
    <citation type="submission" date="2025-08" db="UniProtKB">
        <authorList>
            <consortium name="RefSeq"/>
        </authorList>
    </citation>
    <scope>IDENTIFICATION</scope>
    <source>
        <tissue evidence="16">Muscle</tissue>
    </source>
</reference>
<dbReference type="OrthoDB" id="428895at2759"/>
<evidence type="ECO:0000256" key="6">
    <source>
        <dbReference type="ARBA" id="ARBA00022843"/>
    </source>
</evidence>
<dbReference type="Gene3D" id="1.20.5.110">
    <property type="match status" value="1"/>
</dbReference>
<evidence type="ECO:0000256" key="12">
    <source>
        <dbReference type="SAM" id="Coils"/>
    </source>
</evidence>
<dbReference type="PROSITE" id="PS50192">
    <property type="entry name" value="T_SNARE"/>
    <property type="match status" value="1"/>
</dbReference>
<dbReference type="InterPro" id="IPR000727">
    <property type="entry name" value="T_SNARE_dom"/>
</dbReference>
<evidence type="ECO:0000256" key="3">
    <source>
        <dbReference type="ARBA" id="ARBA00022448"/>
    </source>
</evidence>
<dbReference type="GO" id="GO:0048278">
    <property type="term" value="P:vesicle docking"/>
    <property type="evidence" value="ECO:0007669"/>
    <property type="project" value="TreeGrafter"/>
</dbReference>
<dbReference type="SUPFAM" id="SSF58038">
    <property type="entry name" value="SNARE fusion complex"/>
    <property type="match status" value="1"/>
</dbReference>
<dbReference type="CDD" id="cd15852">
    <property type="entry name" value="SNARE_Syntaxin8"/>
    <property type="match status" value="1"/>
</dbReference>
<keyword evidence="7 13" id="KW-1133">Transmembrane helix</keyword>
<evidence type="ECO:0000256" key="9">
    <source>
        <dbReference type="ARBA" id="ARBA00023136"/>
    </source>
</evidence>
<dbReference type="FunFam" id="1.20.5.110:FF:000036">
    <property type="entry name" value="Putative Syntaxin-8"/>
    <property type="match status" value="1"/>
</dbReference>
<keyword evidence="15" id="KW-1185">Reference proteome</keyword>
<gene>
    <name evidence="16" type="primary">LOC109395108</name>
</gene>
<dbReference type="GO" id="GO:0005770">
    <property type="term" value="C:late endosome"/>
    <property type="evidence" value="ECO:0007669"/>
    <property type="project" value="UniProtKB-ARBA"/>
</dbReference>
<organism evidence="15 16">
    <name type="scientific">Hipposideros armiger</name>
    <name type="common">Great Himalayan leaf-nosed bat</name>
    <dbReference type="NCBI Taxonomy" id="186990"/>
    <lineage>
        <taxon>Eukaryota</taxon>
        <taxon>Metazoa</taxon>
        <taxon>Chordata</taxon>
        <taxon>Craniata</taxon>
        <taxon>Vertebrata</taxon>
        <taxon>Euteleostomi</taxon>
        <taxon>Mammalia</taxon>
        <taxon>Eutheria</taxon>
        <taxon>Laurasiatheria</taxon>
        <taxon>Chiroptera</taxon>
        <taxon>Yinpterochiroptera</taxon>
        <taxon>Rhinolophoidea</taxon>
        <taxon>Hipposideridae</taxon>
        <taxon>Hipposideros</taxon>
    </lineage>
</organism>
<keyword evidence="8 12" id="KW-0175">Coiled coil</keyword>
<evidence type="ECO:0000256" key="11">
    <source>
        <dbReference type="ARBA" id="ARBA00072662"/>
    </source>
</evidence>
<evidence type="ECO:0000259" key="14">
    <source>
        <dbReference type="PROSITE" id="PS50192"/>
    </source>
</evidence>
<keyword evidence="6" id="KW-0832">Ubl conjugation</keyword>
<keyword evidence="3" id="KW-0813">Transport</keyword>
<evidence type="ECO:0000256" key="8">
    <source>
        <dbReference type="ARBA" id="ARBA00023054"/>
    </source>
</evidence>
<feature type="transmembrane region" description="Helical" evidence="13">
    <location>
        <begin position="144"/>
        <end position="165"/>
    </location>
</feature>
<dbReference type="GeneID" id="109395108"/>
<protein>
    <recommendedName>
        <fullName evidence="11">Syntaxin-8</fullName>
    </recommendedName>
</protein>
<evidence type="ECO:0000313" key="15">
    <source>
        <dbReference type="Proteomes" id="UP000694851"/>
    </source>
</evidence>
<dbReference type="Proteomes" id="UP000694851">
    <property type="component" value="Unplaced"/>
</dbReference>
<dbReference type="Pfam" id="PF05739">
    <property type="entry name" value="SNARE"/>
    <property type="match status" value="1"/>
</dbReference>
<evidence type="ECO:0000256" key="5">
    <source>
        <dbReference type="ARBA" id="ARBA00022692"/>
    </source>
</evidence>
<comment type="subcellular location">
    <subcellularLocation>
        <location evidence="1">Membrane</location>
        <topology evidence="1">Single-pass type IV membrane protein</topology>
    </subcellularLocation>
</comment>
<dbReference type="KEGG" id="hai:109395108"/>
<keyword evidence="4" id="KW-0597">Phosphoprotein</keyword>
<sequence>MGTEAKNVCFSDSKKTNMSGAKGASELYFVLCNTFNLVLRSSLMTGGAKRGVPNPWLFEEPEETRGLGFNEIRQQQQKIIQEQDAGLDALSSIISRQKQMGQEIGNELDEQNEIIDDLTNLVENTDEKLRTETRRVNLVDRKSTSCGMIMVILLLLVAIVVVAVWPTNK</sequence>
<accession>A0A8B7T9V5</accession>
<evidence type="ECO:0000256" key="10">
    <source>
        <dbReference type="ARBA" id="ARBA00055629"/>
    </source>
</evidence>
<dbReference type="GO" id="GO:0006906">
    <property type="term" value="P:vesicle fusion"/>
    <property type="evidence" value="ECO:0007669"/>
    <property type="project" value="TreeGrafter"/>
</dbReference>
<feature type="domain" description="T-SNARE coiled-coil homology" evidence="14">
    <location>
        <begin position="77"/>
        <end position="139"/>
    </location>
</feature>
<dbReference type="AlphaFoldDB" id="A0A8B7T9V5"/>
<dbReference type="InterPro" id="IPR045242">
    <property type="entry name" value="Syntaxin"/>
</dbReference>
<comment type="similarity">
    <text evidence="2">Belongs to the syntaxin family.</text>
</comment>
<keyword evidence="9 13" id="KW-0472">Membrane</keyword>
<dbReference type="SMART" id="SM00397">
    <property type="entry name" value="t_SNARE"/>
    <property type="match status" value="1"/>
</dbReference>
<evidence type="ECO:0000256" key="7">
    <source>
        <dbReference type="ARBA" id="ARBA00022989"/>
    </source>
</evidence>
<comment type="function">
    <text evidence="10">Vesicle trafficking protein that functions in the early secretory pathway, possibly by mediating retrograde transport from cis-Golgi membranes to the ER.</text>
</comment>
<dbReference type="PANTHER" id="PTHR19957">
    <property type="entry name" value="SYNTAXIN"/>
    <property type="match status" value="1"/>
</dbReference>